<dbReference type="EMBL" id="PDUD01000012">
    <property type="protein sequence ID" value="PHN07002.1"/>
    <property type="molecule type" value="Genomic_DNA"/>
</dbReference>
<sequence>MSIWKSSLPVLFLILLGSCHRDAYHYLKKRKYVECELVGITAWKSDSYPRYEQFRDQTDQEQLKKYLFSKNVILKTYSYWALIEKSAHGYLQLFDRALQETSKISQKCGCRGETTSIASSAYFNFWYSQMVEEGDSLVFSAPQKLYRLDSMIFHHSIQDQELLEVVKMNGLYKGK</sequence>
<reference evidence="1 2" key="1">
    <citation type="submission" date="2017-10" db="EMBL/GenBank/DDBJ databases">
        <title>The draft genome sequence of Lewinella nigricans NBRC 102662.</title>
        <authorList>
            <person name="Wang K."/>
        </authorList>
    </citation>
    <scope>NUCLEOTIDE SEQUENCE [LARGE SCALE GENOMIC DNA]</scope>
    <source>
        <strain evidence="1 2">NBRC 102662</strain>
    </source>
</reference>
<dbReference type="PROSITE" id="PS51257">
    <property type="entry name" value="PROKAR_LIPOPROTEIN"/>
    <property type="match status" value="1"/>
</dbReference>
<keyword evidence="2" id="KW-1185">Reference proteome</keyword>
<accession>A0A2D0NES8</accession>
<comment type="caution">
    <text evidence="1">The sequence shown here is derived from an EMBL/GenBank/DDBJ whole genome shotgun (WGS) entry which is preliminary data.</text>
</comment>
<evidence type="ECO:0008006" key="3">
    <source>
        <dbReference type="Google" id="ProtNLM"/>
    </source>
</evidence>
<dbReference type="Proteomes" id="UP000223913">
    <property type="component" value="Unassembled WGS sequence"/>
</dbReference>
<name>A0A2D0NES8_FLAN2</name>
<gene>
    <name evidence="1" type="ORF">CRP01_08565</name>
</gene>
<protein>
    <recommendedName>
        <fullName evidence="3">Lipoprotein</fullName>
    </recommendedName>
</protein>
<evidence type="ECO:0000313" key="1">
    <source>
        <dbReference type="EMBL" id="PHN07002.1"/>
    </source>
</evidence>
<organism evidence="1 2">
    <name type="scientific">Flavilitoribacter nigricans (strain ATCC 23147 / DSM 23189 / NBRC 102662 / NCIMB 1420 / SS-2)</name>
    <name type="common">Lewinella nigricans</name>
    <dbReference type="NCBI Taxonomy" id="1122177"/>
    <lineage>
        <taxon>Bacteria</taxon>
        <taxon>Pseudomonadati</taxon>
        <taxon>Bacteroidota</taxon>
        <taxon>Saprospiria</taxon>
        <taxon>Saprospirales</taxon>
        <taxon>Lewinellaceae</taxon>
        <taxon>Flavilitoribacter</taxon>
    </lineage>
</organism>
<dbReference type="AlphaFoldDB" id="A0A2D0NES8"/>
<evidence type="ECO:0000313" key="2">
    <source>
        <dbReference type="Proteomes" id="UP000223913"/>
    </source>
</evidence>
<proteinExistence type="predicted"/>